<dbReference type="Proteomes" id="UP000796761">
    <property type="component" value="Unassembled WGS sequence"/>
</dbReference>
<reference evidence="1" key="1">
    <citation type="submission" date="2019-04" db="EMBL/GenBank/DDBJ databases">
        <title>Genome assembly of Zosterops borbonicus 15179.</title>
        <authorList>
            <person name="Leroy T."/>
            <person name="Anselmetti Y."/>
            <person name="Tilak M.-K."/>
            <person name="Nabholz B."/>
        </authorList>
    </citation>
    <scope>NUCLEOTIDE SEQUENCE</scope>
    <source>
        <strain evidence="1">HGM_15179</strain>
        <tissue evidence="1">Muscle</tissue>
    </source>
</reference>
<name>A0A8K1GQA4_9PASS</name>
<proteinExistence type="predicted"/>
<accession>A0A8K1GQA4</accession>
<feature type="non-terminal residue" evidence="1">
    <location>
        <position position="1"/>
    </location>
</feature>
<organism evidence="1 2">
    <name type="scientific">Zosterops borbonicus</name>
    <dbReference type="NCBI Taxonomy" id="364589"/>
    <lineage>
        <taxon>Eukaryota</taxon>
        <taxon>Metazoa</taxon>
        <taxon>Chordata</taxon>
        <taxon>Craniata</taxon>
        <taxon>Vertebrata</taxon>
        <taxon>Euteleostomi</taxon>
        <taxon>Archelosauria</taxon>
        <taxon>Archosauria</taxon>
        <taxon>Dinosauria</taxon>
        <taxon>Saurischia</taxon>
        <taxon>Theropoda</taxon>
        <taxon>Coelurosauria</taxon>
        <taxon>Aves</taxon>
        <taxon>Neognathae</taxon>
        <taxon>Neoaves</taxon>
        <taxon>Telluraves</taxon>
        <taxon>Australaves</taxon>
        <taxon>Passeriformes</taxon>
        <taxon>Sylvioidea</taxon>
        <taxon>Zosteropidae</taxon>
        <taxon>Zosterops</taxon>
    </lineage>
</organism>
<evidence type="ECO:0000313" key="2">
    <source>
        <dbReference type="Proteomes" id="UP000796761"/>
    </source>
</evidence>
<gene>
    <name evidence="1" type="ORF">HGM15179_005287</name>
</gene>
<feature type="non-terminal residue" evidence="1">
    <location>
        <position position="49"/>
    </location>
</feature>
<sequence length="49" mass="6105">AIYHRRHFSLLLSMFEWCITVRPFPFWKKSMWLFLSVTFWLRNKEGKVA</sequence>
<comment type="caution">
    <text evidence="1">The sequence shown here is derived from an EMBL/GenBank/DDBJ whole genome shotgun (WGS) entry which is preliminary data.</text>
</comment>
<protein>
    <submittedName>
        <fullName evidence="1">Uncharacterized protein</fullName>
    </submittedName>
</protein>
<dbReference type="AlphaFoldDB" id="A0A8K1GQA4"/>
<dbReference type="EMBL" id="SWJQ01000111">
    <property type="protein sequence ID" value="TRZ21804.1"/>
    <property type="molecule type" value="Genomic_DNA"/>
</dbReference>
<evidence type="ECO:0000313" key="1">
    <source>
        <dbReference type="EMBL" id="TRZ21804.1"/>
    </source>
</evidence>
<keyword evidence="2" id="KW-1185">Reference proteome</keyword>